<protein>
    <submittedName>
        <fullName evidence="9">Nuclease</fullName>
    </submittedName>
</protein>
<evidence type="ECO:0000313" key="10">
    <source>
        <dbReference type="Proteomes" id="UP001219518"/>
    </source>
</evidence>
<evidence type="ECO:0000256" key="4">
    <source>
        <dbReference type="ARBA" id="ARBA00022722"/>
    </source>
</evidence>
<comment type="subcellular location">
    <subcellularLocation>
        <location evidence="2">Nucleus</location>
    </subcellularLocation>
</comment>
<keyword evidence="7" id="KW-0539">Nucleus</keyword>
<dbReference type="PANTHER" id="PTHR22930:SF85">
    <property type="entry name" value="GH03217P-RELATED"/>
    <property type="match status" value="1"/>
</dbReference>
<dbReference type="GO" id="GO:0016787">
    <property type="term" value="F:hydrolase activity"/>
    <property type="evidence" value="ECO:0007669"/>
    <property type="project" value="UniProtKB-KW"/>
</dbReference>
<evidence type="ECO:0000256" key="5">
    <source>
        <dbReference type="ARBA" id="ARBA00022723"/>
    </source>
</evidence>
<comment type="similarity">
    <text evidence="3">Belongs to the HARBI1 family.</text>
</comment>
<dbReference type="InterPro" id="IPR045249">
    <property type="entry name" value="HARBI1-like"/>
</dbReference>
<sequence length="331" mass="37275">MRILTPYLPNYDSPLAVRNDVKVLSVLSFYATGSYQAAIAAGFLTCLGRSTIGRYIEEVTTALNHPDLQRKWIKFPRTAAERERVKARNEREFGIPGVVGSVDGTDVSITKPPDALNPQSFWTRKHHYAINCQVAADCNMVILSVNASYPGSTNDAFIWRHAPLKRRLMEAFQEDQSSWLLGTADSAYPTEPWMLIPILDAPKESAEAHYTRMHCHARCSIERTFGILKGRWRCLLRDRKLHYSPAKCARIIKACCLLHNFCRLSNLDDDDVEFPLGEEEPLYFVPRAEEVAAVEAAAEEGLEEEFQVMEDATPARILNWGRPSGSVLSTT</sequence>
<accession>A0AAE1LHS1</accession>
<dbReference type="GO" id="GO:0004518">
    <property type="term" value="F:nuclease activity"/>
    <property type="evidence" value="ECO:0007669"/>
    <property type="project" value="UniProtKB-KW"/>
</dbReference>
<comment type="caution">
    <text evidence="9">The sequence shown here is derived from an EMBL/GenBank/DDBJ whole genome shotgun (WGS) entry which is preliminary data.</text>
</comment>
<gene>
    <name evidence="9" type="ORF">KUF71_007794</name>
</gene>
<dbReference type="GO" id="GO:0005634">
    <property type="term" value="C:nucleus"/>
    <property type="evidence" value="ECO:0007669"/>
    <property type="project" value="UniProtKB-SubCell"/>
</dbReference>
<reference evidence="9" key="1">
    <citation type="submission" date="2021-07" db="EMBL/GenBank/DDBJ databases">
        <authorList>
            <person name="Catto M.A."/>
            <person name="Jacobson A."/>
            <person name="Kennedy G."/>
            <person name="Labadie P."/>
            <person name="Hunt B.G."/>
            <person name="Srinivasan R."/>
        </authorList>
    </citation>
    <scope>NUCLEOTIDE SEQUENCE</scope>
    <source>
        <strain evidence="9">PL_HMW_Pooled</strain>
        <tissue evidence="9">Head</tissue>
    </source>
</reference>
<dbReference type="Pfam" id="PF13359">
    <property type="entry name" value="DDE_Tnp_4"/>
    <property type="match status" value="1"/>
</dbReference>
<dbReference type="PANTHER" id="PTHR22930">
    <property type="match status" value="1"/>
</dbReference>
<organism evidence="9 10">
    <name type="scientific">Frankliniella fusca</name>
    <dbReference type="NCBI Taxonomy" id="407009"/>
    <lineage>
        <taxon>Eukaryota</taxon>
        <taxon>Metazoa</taxon>
        <taxon>Ecdysozoa</taxon>
        <taxon>Arthropoda</taxon>
        <taxon>Hexapoda</taxon>
        <taxon>Insecta</taxon>
        <taxon>Pterygota</taxon>
        <taxon>Neoptera</taxon>
        <taxon>Paraneoptera</taxon>
        <taxon>Thysanoptera</taxon>
        <taxon>Terebrantia</taxon>
        <taxon>Thripoidea</taxon>
        <taxon>Thripidae</taxon>
        <taxon>Frankliniella</taxon>
    </lineage>
</organism>
<dbReference type="EMBL" id="JAHWGI010000957">
    <property type="protein sequence ID" value="KAK3918547.1"/>
    <property type="molecule type" value="Genomic_DNA"/>
</dbReference>
<dbReference type="InterPro" id="IPR027806">
    <property type="entry name" value="HARBI1_dom"/>
</dbReference>
<dbReference type="Proteomes" id="UP001219518">
    <property type="component" value="Unassembled WGS sequence"/>
</dbReference>
<evidence type="ECO:0000256" key="7">
    <source>
        <dbReference type="ARBA" id="ARBA00023242"/>
    </source>
</evidence>
<keyword evidence="10" id="KW-1185">Reference proteome</keyword>
<evidence type="ECO:0000313" key="9">
    <source>
        <dbReference type="EMBL" id="KAK3918547.1"/>
    </source>
</evidence>
<dbReference type="GO" id="GO:0046872">
    <property type="term" value="F:metal ion binding"/>
    <property type="evidence" value="ECO:0007669"/>
    <property type="project" value="UniProtKB-KW"/>
</dbReference>
<evidence type="ECO:0000256" key="1">
    <source>
        <dbReference type="ARBA" id="ARBA00001968"/>
    </source>
</evidence>
<dbReference type="AlphaFoldDB" id="A0AAE1LHS1"/>
<keyword evidence="4" id="KW-0540">Nuclease</keyword>
<name>A0AAE1LHS1_9NEOP</name>
<evidence type="ECO:0000259" key="8">
    <source>
        <dbReference type="Pfam" id="PF13359"/>
    </source>
</evidence>
<keyword evidence="6" id="KW-0378">Hydrolase</keyword>
<evidence type="ECO:0000256" key="3">
    <source>
        <dbReference type="ARBA" id="ARBA00006958"/>
    </source>
</evidence>
<evidence type="ECO:0000256" key="2">
    <source>
        <dbReference type="ARBA" id="ARBA00004123"/>
    </source>
</evidence>
<evidence type="ECO:0000256" key="6">
    <source>
        <dbReference type="ARBA" id="ARBA00022801"/>
    </source>
</evidence>
<keyword evidence="5" id="KW-0479">Metal-binding</keyword>
<comment type="cofactor">
    <cofactor evidence="1">
        <name>a divalent metal cation</name>
        <dbReference type="ChEBI" id="CHEBI:60240"/>
    </cofactor>
</comment>
<reference evidence="9" key="2">
    <citation type="journal article" date="2023" name="BMC Genomics">
        <title>Pest status, molecular evolution, and epigenetic factors derived from the genome assembly of Frankliniella fusca, a thysanopteran phytovirus vector.</title>
        <authorList>
            <person name="Catto M.A."/>
            <person name="Labadie P.E."/>
            <person name="Jacobson A.L."/>
            <person name="Kennedy G.G."/>
            <person name="Srinivasan R."/>
            <person name="Hunt B.G."/>
        </authorList>
    </citation>
    <scope>NUCLEOTIDE SEQUENCE</scope>
    <source>
        <strain evidence="9">PL_HMW_Pooled</strain>
    </source>
</reference>
<proteinExistence type="inferred from homology"/>
<feature type="domain" description="DDE Tnp4" evidence="8">
    <location>
        <begin position="102"/>
        <end position="260"/>
    </location>
</feature>